<reference evidence="1" key="1">
    <citation type="submission" date="2022-08" db="EMBL/GenBank/DDBJ databases">
        <authorList>
            <person name="Kallberg Y."/>
            <person name="Tangrot J."/>
            <person name="Rosling A."/>
        </authorList>
    </citation>
    <scope>NUCLEOTIDE SEQUENCE</scope>
    <source>
        <strain evidence="1">Wild A</strain>
    </source>
</reference>
<comment type="caution">
    <text evidence="1">The sequence shown here is derived from an EMBL/GenBank/DDBJ whole genome shotgun (WGS) entry which is preliminary data.</text>
</comment>
<gene>
    <name evidence="1" type="ORF">FWILDA_LOCUS5427</name>
</gene>
<dbReference type="Proteomes" id="UP001153678">
    <property type="component" value="Unassembled WGS sequence"/>
</dbReference>
<sequence length="59" mass="6992">MLWMRFEEKSVLGNHQKLNVLTAQLINENKIDVLNKGLGTMDKLIEVRRYFLIKLEFSL</sequence>
<evidence type="ECO:0000313" key="2">
    <source>
        <dbReference type="Proteomes" id="UP001153678"/>
    </source>
</evidence>
<organism evidence="1 2">
    <name type="scientific">Funneliformis geosporum</name>
    <dbReference type="NCBI Taxonomy" id="1117311"/>
    <lineage>
        <taxon>Eukaryota</taxon>
        <taxon>Fungi</taxon>
        <taxon>Fungi incertae sedis</taxon>
        <taxon>Mucoromycota</taxon>
        <taxon>Glomeromycotina</taxon>
        <taxon>Glomeromycetes</taxon>
        <taxon>Glomerales</taxon>
        <taxon>Glomeraceae</taxon>
        <taxon>Funneliformis</taxon>
    </lineage>
</organism>
<keyword evidence="2" id="KW-1185">Reference proteome</keyword>
<accession>A0A9W4SKP4</accession>
<evidence type="ECO:0000313" key="1">
    <source>
        <dbReference type="EMBL" id="CAI2172135.1"/>
    </source>
</evidence>
<protein>
    <submittedName>
        <fullName evidence="1">1261_t:CDS:1</fullName>
    </submittedName>
</protein>
<name>A0A9W4SKP4_9GLOM</name>
<dbReference type="EMBL" id="CAMKVN010000901">
    <property type="protein sequence ID" value="CAI2172135.1"/>
    <property type="molecule type" value="Genomic_DNA"/>
</dbReference>
<proteinExistence type="predicted"/>
<dbReference type="AlphaFoldDB" id="A0A9W4SKP4"/>